<dbReference type="Proteomes" id="UP001597101">
    <property type="component" value="Unassembled WGS sequence"/>
</dbReference>
<dbReference type="SUPFAM" id="SSF51556">
    <property type="entry name" value="Metallo-dependent hydrolases"/>
    <property type="match status" value="1"/>
</dbReference>
<dbReference type="EMBL" id="JBHTJV010000002">
    <property type="protein sequence ID" value="MFD0915203.1"/>
    <property type="molecule type" value="Genomic_DNA"/>
</dbReference>
<protein>
    <submittedName>
        <fullName evidence="2">Amidohydrolase family protein</fullName>
    </submittedName>
</protein>
<dbReference type="InterPro" id="IPR006680">
    <property type="entry name" value="Amidohydro-rel"/>
</dbReference>
<evidence type="ECO:0000259" key="1">
    <source>
        <dbReference type="Pfam" id="PF04909"/>
    </source>
</evidence>
<dbReference type="PANTHER" id="PTHR35563:SF2">
    <property type="entry name" value="BARREL METAL-DEPENDENT HYDROLASE, PUTATIVE (AFU_ORTHOLOGUE AFUA_1G16240)-RELATED"/>
    <property type="match status" value="1"/>
</dbReference>
<feature type="domain" description="Amidohydrolase-related" evidence="1">
    <location>
        <begin position="9"/>
        <end position="267"/>
    </location>
</feature>
<evidence type="ECO:0000313" key="3">
    <source>
        <dbReference type="Proteomes" id="UP001597101"/>
    </source>
</evidence>
<name>A0ABW3FBH5_9HYPH</name>
<comment type="caution">
    <text evidence="2">The sequence shown here is derived from an EMBL/GenBank/DDBJ whole genome shotgun (WGS) entry which is preliminary data.</text>
</comment>
<sequence>MTLLPKGAWDTHCHVFPEGFPAVAGKSLPDGGGSLDSYRRVCAQLGIERSVFVQANAHGLDNSSLIHTLGKFGPDARGVAAVAPGTAELELQALHDAGIRGARVMDLGGGAVPLSQVLETVAMVRPLGWTTIVQFNGNDLLQHEETLQQIEGDWVLDHFGKFITENPSKQILTALKRLMDGGAHVKFAAPYEFSRSGAPDFADVAAIARELLDHRPDRVVWGSNWPHILNAPDDKPNDIELTEQVLGWIEPEFQEAVFVTTPHRLFG</sequence>
<dbReference type="InterPro" id="IPR032466">
    <property type="entry name" value="Metal_Hydrolase"/>
</dbReference>
<dbReference type="InterPro" id="IPR052358">
    <property type="entry name" value="Aro_Compnd_Degr_Hydrolases"/>
</dbReference>
<dbReference type="Pfam" id="PF04909">
    <property type="entry name" value="Amidohydro_2"/>
    <property type="match status" value="1"/>
</dbReference>
<keyword evidence="3" id="KW-1185">Reference proteome</keyword>
<dbReference type="Gene3D" id="3.20.20.140">
    <property type="entry name" value="Metal-dependent hydrolases"/>
    <property type="match status" value="1"/>
</dbReference>
<accession>A0ABW3FBH5</accession>
<dbReference type="RefSeq" id="WP_377211053.1">
    <property type="nucleotide sequence ID" value="NZ_JBHTJV010000002.1"/>
</dbReference>
<gene>
    <name evidence="2" type="ORF">ACFQ14_02165</name>
</gene>
<organism evidence="2 3">
    <name type="scientific">Pseudahrensia aquimaris</name>
    <dbReference type="NCBI Taxonomy" id="744461"/>
    <lineage>
        <taxon>Bacteria</taxon>
        <taxon>Pseudomonadati</taxon>
        <taxon>Pseudomonadota</taxon>
        <taxon>Alphaproteobacteria</taxon>
        <taxon>Hyphomicrobiales</taxon>
        <taxon>Ahrensiaceae</taxon>
        <taxon>Pseudahrensia</taxon>
    </lineage>
</organism>
<evidence type="ECO:0000313" key="2">
    <source>
        <dbReference type="EMBL" id="MFD0915203.1"/>
    </source>
</evidence>
<reference evidence="3" key="1">
    <citation type="journal article" date="2019" name="Int. J. Syst. Evol. Microbiol.">
        <title>The Global Catalogue of Microorganisms (GCM) 10K type strain sequencing project: providing services to taxonomists for standard genome sequencing and annotation.</title>
        <authorList>
            <consortium name="The Broad Institute Genomics Platform"/>
            <consortium name="The Broad Institute Genome Sequencing Center for Infectious Disease"/>
            <person name="Wu L."/>
            <person name="Ma J."/>
        </authorList>
    </citation>
    <scope>NUCLEOTIDE SEQUENCE [LARGE SCALE GENOMIC DNA]</scope>
    <source>
        <strain evidence="3">CCUG 60023</strain>
    </source>
</reference>
<dbReference type="PANTHER" id="PTHR35563">
    <property type="entry name" value="BARREL METAL-DEPENDENT HYDROLASE, PUTATIVE (AFU_ORTHOLOGUE AFUA_1G16240)-RELATED"/>
    <property type="match status" value="1"/>
</dbReference>
<proteinExistence type="predicted"/>